<evidence type="ECO:0000313" key="3">
    <source>
        <dbReference type="Proteomes" id="UP000075321"/>
    </source>
</evidence>
<dbReference type="SUPFAM" id="SSF54292">
    <property type="entry name" value="2Fe-2S ferredoxin-like"/>
    <property type="match status" value="1"/>
</dbReference>
<dbReference type="Proteomes" id="UP000075321">
    <property type="component" value="Unassembled WGS sequence"/>
</dbReference>
<dbReference type="Gene3D" id="3.10.20.30">
    <property type="match status" value="1"/>
</dbReference>
<reference evidence="2 3" key="1">
    <citation type="submission" date="2016-02" db="EMBL/GenBank/DDBJ databases">
        <title>Genome sequence of Halalkalicoccus paucihalophilus DSM 24557.</title>
        <authorList>
            <person name="Poehlein A."/>
            <person name="Daniel R."/>
        </authorList>
    </citation>
    <scope>NUCLEOTIDE SEQUENCE [LARGE SCALE GENOMIC DNA]</scope>
    <source>
        <strain evidence="2 3">DSM 24557</strain>
    </source>
</reference>
<dbReference type="InterPro" id="IPR001041">
    <property type="entry name" value="2Fe-2S_ferredoxin-type"/>
</dbReference>
<dbReference type="RefSeq" id="WP_066382205.1">
    <property type="nucleotide sequence ID" value="NZ_LTAZ01000005.1"/>
</dbReference>
<evidence type="ECO:0000259" key="1">
    <source>
        <dbReference type="PROSITE" id="PS51085"/>
    </source>
</evidence>
<dbReference type="PATRIC" id="fig|1008153.3.peg.2125"/>
<proteinExistence type="predicted"/>
<accession>A0A151ACK0</accession>
<dbReference type="EMBL" id="LTAZ01000005">
    <property type="protein sequence ID" value="KYH25418.1"/>
    <property type="molecule type" value="Genomic_DNA"/>
</dbReference>
<dbReference type="AlphaFoldDB" id="A0A151ACK0"/>
<dbReference type="Pfam" id="PF00111">
    <property type="entry name" value="Fer2"/>
    <property type="match status" value="1"/>
</dbReference>
<gene>
    <name evidence="2" type="primary">nqrF</name>
    <name evidence="2" type="ORF">HAPAU_20900</name>
</gene>
<dbReference type="PROSITE" id="PS51085">
    <property type="entry name" value="2FE2S_FER_2"/>
    <property type="match status" value="1"/>
</dbReference>
<dbReference type="InterPro" id="IPR012675">
    <property type="entry name" value="Beta-grasp_dom_sf"/>
</dbReference>
<dbReference type="OrthoDB" id="180223at2157"/>
<comment type="caution">
    <text evidence="2">The sequence shown here is derived from an EMBL/GenBank/DDBJ whole genome shotgun (WGS) entry which is preliminary data.</text>
</comment>
<feature type="domain" description="2Fe-2S ferredoxin-type" evidence="1">
    <location>
        <begin position="2"/>
        <end position="99"/>
    </location>
</feature>
<dbReference type="InterPro" id="IPR036010">
    <property type="entry name" value="2Fe-2S_ferredoxin-like_sf"/>
</dbReference>
<dbReference type="GO" id="GO:0051536">
    <property type="term" value="F:iron-sulfur cluster binding"/>
    <property type="evidence" value="ECO:0007669"/>
    <property type="project" value="InterPro"/>
</dbReference>
<evidence type="ECO:0000313" key="2">
    <source>
        <dbReference type="EMBL" id="KYH25418.1"/>
    </source>
</evidence>
<protein>
    <submittedName>
        <fullName evidence="2">Na(+)-translocating NADH-quinone reductase subunit F</fullName>
    </submittedName>
</protein>
<dbReference type="CDD" id="cd00207">
    <property type="entry name" value="fer2"/>
    <property type="match status" value="1"/>
</dbReference>
<keyword evidence="3" id="KW-1185">Reference proteome</keyword>
<organism evidence="2 3">
    <name type="scientific">Halalkalicoccus paucihalophilus</name>
    <dbReference type="NCBI Taxonomy" id="1008153"/>
    <lineage>
        <taxon>Archaea</taxon>
        <taxon>Methanobacteriati</taxon>
        <taxon>Methanobacteriota</taxon>
        <taxon>Stenosarchaea group</taxon>
        <taxon>Halobacteria</taxon>
        <taxon>Halobacteriales</taxon>
        <taxon>Halococcaceae</taxon>
        <taxon>Halalkalicoccus</taxon>
    </lineage>
</organism>
<name>A0A151ACK0_9EURY</name>
<sequence length="105" mass="11474">MPTITYQGERIECTVGDELREALLEVGLSPHNGAANYANCGGRAVCGTCAVEVEGPVSEMSEEERSRLSKWPHNLDSGLRLACQTRVEGDVEVTKYGGFWGQKRD</sequence>